<reference evidence="1" key="1">
    <citation type="journal article" date="2020" name="Nature">
        <title>Giant virus diversity and host interactions through global metagenomics.</title>
        <authorList>
            <person name="Schulz F."/>
            <person name="Roux S."/>
            <person name="Paez-Espino D."/>
            <person name="Jungbluth S."/>
            <person name="Walsh D.A."/>
            <person name="Denef V.J."/>
            <person name="McMahon K.D."/>
            <person name="Konstantinidis K.T."/>
            <person name="Eloe-Fadrosh E.A."/>
            <person name="Kyrpides N.C."/>
            <person name="Woyke T."/>
        </authorList>
    </citation>
    <scope>NUCLEOTIDE SEQUENCE</scope>
    <source>
        <strain evidence="1">GVMAG-S-1035375-24</strain>
    </source>
</reference>
<sequence length="93" mass="10894">MDEWVTAVRDLKDSAPDAYEVEVICRDILRYVRTKRIRDTGKFIQHLGPEYEAFLASLKAHDEEMVEQIVREDAFWNATLAFLPKTNTLHRTV</sequence>
<dbReference type="AlphaFoldDB" id="A0A6C0AK39"/>
<protein>
    <submittedName>
        <fullName evidence="1">Uncharacterized protein</fullName>
    </submittedName>
</protein>
<dbReference type="EMBL" id="MN740664">
    <property type="protein sequence ID" value="QHS79843.1"/>
    <property type="molecule type" value="Genomic_DNA"/>
</dbReference>
<evidence type="ECO:0000313" key="1">
    <source>
        <dbReference type="EMBL" id="QHS79843.1"/>
    </source>
</evidence>
<organism evidence="1">
    <name type="scientific">viral metagenome</name>
    <dbReference type="NCBI Taxonomy" id="1070528"/>
    <lineage>
        <taxon>unclassified sequences</taxon>
        <taxon>metagenomes</taxon>
        <taxon>organismal metagenomes</taxon>
    </lineage>
</organism>
<accession>A0A6C0AK39</accession>
<proteinExistence type="predicted"/>
<name>A0A6C0AK39_9ZZZZ</name>